<dbReference type="EMBL" id="VSSQ01045469">
    <property type="protein sequence ID" value="MPM99370.1"/>
    <property type="molecule type" value="Genomic_DNA"/>
</dbReference>
<protein>
    <recommendedName>
        <fullName evidence="2">M23ase beta-sheet core domain-containing protein</fullName>
    </recommendedName>
</protein>
<feature type="domain" description="M23ase beta-sheet core" evidence="2">
    <location>
        <begin position="1"/>
        <end position="45"/>
    </location>
</feature>
<dbReference type="SUPFAM" id="SSF51261">
    <property type="entry name" value="Duplicated hybrid motif"/>
    <property type="match status" value="1"/>
</dbReference>
<dbReference type="AlphaFoldDB" id="A0A645EC02"/>
<dbReference type="PANTHER" id="PTHR21666">
    <property type="entry name" value="PEPTIDASE-RELATED"/>
    <property type="match status" value="1"/>
</dbReference>
<dbReference type="InterPro" id="IPR016047">
    <property type="entry name" value="M23ase_b-sheet_dom"/>
</dbReference>
<evidence type="ECO:0000259" key="2">
    <source>
        <dbReference type="Pfam" id="PF01551"/>
    </source>
</evidence>
<reference evidence="3" key="1">
    <citation type="submission" date="2019-08" db="EMBL/GenBank/DDBJ databases">
        <authorList>
            <person name="Kucharzyk K."/>
            <person name="Murdoch R.W."/>
            <person name="Higgins S."/>
            <person name="Loffler F."/>
        </authorList>
    </citation>
    <scope>NUCLEOTIDE SEQUENCE</scope>
</reference>
<proteinExistence type="predicted"/>
<dbReference type="InterPro" id="IPR050570">
    <property type="entry name" value="Cell_wall_metabolism_enzyme"/>
</dbReference>
<accession>A0A645EC02</accession>
<name>A0A645EC02_9ZZZZ</name>
<dbReference type="InterPro" id="IPR011055">
    <property type="entry name" value="Dup_hybrid_motif"/>
</dbReference>
<dbReference type="Pfam" id="PF01551">
    <property type="entry name" value="Peptidase_M23"/>
    <property type="match status" value="1"/>
</dbReference>
<dbReference type="CDD" id="cd12797">
    <property type="entry name" value="M23_peptidase"/>
    <property type="match status" value="1"/>
</dbReference>
<evidence type="ECO:0000256" key="1">
    <source>
        <dbReference type="SAM" id="MobiDB-lite"/>
    </source>
</evidence>
<gene>
    <name evidence="3" type="ORF">SDC9_146561</name>
</gene>
<organism evidence="3">
    <name type="scientific">bioreactor metagenome</name>
    <dbReference type="NCBI Taxonomy" id="1076179"/>
    <lineage>
        <taxon>unclassified sequences</taxon>
        <taxon>metagenomes</taxon>
        <taxon>ecological metagenomes</taxon>
    </lineage>
</organism>
<dbReference type="GO" id="GO:0004222">
    <property type="term" value="F:metalloendopeptidase activity"/>
    <property type="evidence" value="ECO:0007669"/>
    <property type="project" value="TreeGrafter"/>
</dbReference>
<evidence type="ECO:0000313" key="3">
    <source>
        <dbReference type="EMBL" id="MPM99370.1"/>
    </source>
</evidence>
<dbReference type="PANTHER" id="PTHR21666:SF286">
    <property type="entry name" value="LIPOPROTEIN NLPD"/>
    <property type="match status" value="1"/>
</dbReference>
<dbReference type="Gene3D" id="2.70.70.10">
    <property type="entry name" value="Glucose Permease (Domain IIA)"/>
    <property type="match status" value="1"/>
</dbReference>
<sequence>MHQIKVKAGQKVSRGDVIGKVGNTGKSTGPHLHYEVHYKGKVMNPQNYYYLDLSPEEYDQMVQLSNNAGQMFD</sequence>
<feature type="region of interest" description="Disordered" evidence="1">
    <location>
        <begin position="1"/>
        <end position="30"/>
    </location>
</feature>
<comment type="caution">
    <text evidence="3">The sequence shown here is derived from an EMBL/GenBank/DDBJ whole genome shotgun (WGS) entry which is preliminary data.</text>
</comment>